<keyword evidence="5" id="KW-0663">Pyridoxal phosphate</keyword>
<evidence type="ECO:0000259" key="7">
    <source>
        <dbReference type="Pfam" id="PF00155"/>
    </source>
</evidence>
<reference evidence="8 9" key="2">
    <citation type="journal article" date="2010" name="Stand. Genomic Sci.">
        <title>Complete genome sequence of Nakamurella multipartita type strain (Y-104).</title>
        <authorList>
            <person name="Tice H."/>
            <person name="Mayilraj S."/>
            <person name="Sims D."/>
            <person name="Lapidus A."/>
            <person name="Nolan M."/>
            <person name="Lucas S."/>
            <person name="Glavina Del Rio T."/>
            <person name="Copeland A."/>
            <person name="Cheng J.F."/>
            <person name="Meincke L."/>
            <person name="Bruce D."/>
            <person name="Goodwin L."/>
            <person name="Pitluck S."/>
            <person name="Ivanova N."/>
            <person name="Mavromatis K."/>
            <person name="Ovchinnikova G."/>
            <person name="Pati A."/>
            <person name="Chen A."/>
            <person name="Palaniappan K."/>
            <person name="Land M."/>
            <person name="Hauser L."/>
            <person name="Chang Y.J."/>
            <person name="Jeffries C.D."/>
            <person name="Detter J.C."/>
            <person name="Brettin T."/>
            <person name="Rohde M."/>
            <person name="Goker M."/>
            <person name="Bristow J."/>
            <person name="Eisen J.A."/>
            <person name="Markowitz V."/>
            <person name="Hugenholtz P."/>
            <person name="Kyrpides N.C."/>
            <person name="Klenk H.P."/>
            <person name="Chen F."/>
        </authorList>
    </citation>
    <scope>NUCLEOTIDE SEQUENCE [LARGE SCALE GENOMIC DNA]</scope>
    <source>
        <strain evidence="9">ATCC 700099 / DSM 44233 / CIP 104796 / JCM 9543 / NBRC 105858 / Y-104</strain>
    </source>
</reference>
<dbReference type="OrthoDB" id="9763453at2"/>
<dbReference type="KEGG" id="nml:Namu_5131"/>
<dbReference type="PROSITE" id="PS00105">
    <property type="entry name" value="AA_TRANSFER_CLASS_1"/>
    <property type="match status" value="1"/>
</dbReference>
<evidence type="ECO:0000256" key="1">
    <source>
        <dbReference type="ARBA" id="ARBA00001933"/>
    </source>
</evidence>
<name>C8XBA8_NAKMY</name>
<keyword evidence="4 6" id="KW-0808">Transferase</keyword>
<dbReference type="InParanoid" id="C8XBA8"/>
<keyword evidence="3 6" id="KW-0032">Aminotransferase</keyword>
<dbReference type="SUPFAM" id="SSF53383">
    <property type="entry name" value="PLP-dependent transferases"/>
    <property type="match status" value="1"/>
</dbReference>
<accession>C8XBA8</accession>
<dbReference type="InterPro" id="IPR050596">
    <property type="entry name" value="AspAT/PAT-like"/>
</dbReference>
<evidence type="ECO:0000313" key="9">
    <source>
        <dbReference type="Proteomes" id="UP000002218"/>
    </source>
</evidence>
<evidence type="ECO:0000256" key="6">
    <source>
        <dbReference type="RuleBase" id="RU000481"/>
    </source>
</evidence>
<evidence type="ECO:0000256" key="5">
    <source>
        <dbReference type="ARBA" id="ARBA00022898"/>
    </source>
</evidence>
<dbReference type="HOGENOM" id="CLU_017584_4_3_11"/>
<dbReference type="InterPro" id="IPR004839">
    <property type="entry name" value="Aminotransferase_I/II_large"/>
</dbReference>
<dbReference type="PANTHER" id="PTHR46383">
    <property type="entry name" value="ASPARTATE AMINOTRANSFERASE"/>
    <property type="match status" value="1"/>
</dbReference>
<dbReference type="eggNOG" id="COG0436">
    <property type="taxonomic scope" value="Bacteria"/>
</dbReference>
<comment type="similarity">
    <text evidence="2 6">Belongs to the class-I pyridoxal-phosphate-dependent aminotransferase family.</text>
</comment>
<reference evidence="9" key="1">
    <citation type="submission" date="2009-09" db="EMBL/GenBank/DDBJ databases">
        <title>The complete genome of Nakamurella multipartita DSM 44233.</title>
        <authorList>
            <consortium name="US DOE Joint Genome Institute (JGI-PGF)"/>
            <person name="Lucas S."/>
            <person name="Copeland A."/>
            <person name="Lapidus A."/>
            <person name="Glavina del Rio T."/>
            <person name="Dalin E."/>
            <person name="Tice H."/>
            <person name="Bruce D."/>
            <person name="Goodwin L."/>
            <person name="Pitluck S."/>
            <person name="Kyrpides N."/>
            <person name="Mavromatis K."/>
            <person name="Ivanova N."/>
            <person name="Ovchinnikova G."/>
            <person name="Sims D."/>
            <person name="Meincke L."/>
            <person name="Brettin T."/>
            <person name="Detter J.C."/>
            <person name="Han C."/>
            <person name="Larimer F."/>
            <person name="Land M."/>
            <person name="Hauser L."/>
            <person name="Markowitz V."/>
            <person name="Cheng J.-F."/>
            <person name="Hugenholtz P."/>
            <person name="Woyke T."/>
            <person name="Wu D."/>
            <person name="Klenk H.-P."/>
            <person name="Eisen J.A."/>
        </authorList>
    </citation>
    <scope>NUCLEOTIDE SEQUENCE [LARGE SCALE GENOMIC DNA]</scope>
    <source>
        <strain evidence="9">ATCC 700099 / DSM 44233 / CIP 104796 / JCM 9543 / NBRC 105858 / Y-104</strain>
    </source>
</reference>
<gene>
    <name evidence="8" type="ordered locus">Namu_5131</name>
</gene>
<dbReference type="RefSeq" id="WP_015750208.1">
    <property type="nucleotide sequence ID" value="NC_013235.1"/>
</dbReference>
<evidence type="ECO:0000256" key="2">
    <source>
        <dbReference type="ARBA" id="ARBA00007441"/>
    </source>
</evidence>
<dbReference type="EC" id="2.6.1.-" evidence="6"/>
<dbReference type="Gene3D" id="3.40.640.10">
    <property type="entry name" value="Type I PLP-dependent aspartate aminotransferase-like (Major domain)"/>
    <property type="match status" value="1"/>
</dbReference>
<protein>
    <recommendedName>
        <fullName evidence="6">Aminotransferase</fullName>
        <ecNumber evidence="6">2.6.1.-</ecNumber>
    </recommendedName>
</protein>
<dbReference type="CDD" id="cd00609">
    <property type="entry name" value="AAT_like"/>
    <property type="match status" value="1"/>
</dbReference>
<organism evidence="8 9">
    <name type="scientific">Nakamurella multipartita (strain ATCC 700099 / DSM 44233 / CIP 104796 / JCM 9543 / NBRC 105858 / Y-104)</name>
    <name type="common">Microsphaera multipartita</name>
    <dbReference type="NCBI Taxonomy" id="479431"/>
    <lineage>
        <taxon>Bacteria</taxon>
        <taxon>Bacillati</taxon>
        <taxon>Actinomycetota</taxon>
        <taxon>Actinomycetes</taxon>
        <taxon>Nakamurellales</taxon>
        <taxon>Nakamurellaceae</taxon>
        <taxon>Nakamurella</taxon>
    </lineage>
</organism>
<evidence type="ECO:0000313" key="8">
    <source>
        <dbReference type="EMBL" id="ACV81400.1"/>
    </source>
</evidence>
<dbReference type="GO" id="GO:0030170">
    <property type="term" value="F:pyridoxal phosphate binding"/>
    <property type="evidence" value="ECO:0007669"/>
    <property type="project" value="InterPro"/>
</dbReference>
<keyword evidence="9" id="KW-1185">Reference proteome</keyword>
<dbReference type="InterPro" id="IPR015421">
    <property type="entry name" value="PyrdxlP-dep_Trfase_major"/>
</dbReference>
<dbReference type="GO" id="GO:0008483">
    <property type="term" value="F:transaminase activity"/>
    <property type="evidence" value="ECO:0007669"/>
    <property type="project" value="UniProtKB-KW"/>
</dbReference>
<comment type="cofactor">
    <cofactor evidence="1 6">
        <name>pyridoxal 5'-phosphate</name>
        <dbReference type="ChEBI" id="CHEBI:597326"/>
    </cofactor>
</comment>
<dbReference type="GO" id="GO:0006520">
    <property type="term" value="P:amino acid metabolic process"/>
    <property type="evidence" value="ECO:0007669"/>
    <property type="project" value="InterPro"/>
</dbReference>
<dbReference type="STRING" id="479431.Namu_5131"/>
<sequence>MTGSGRRGDEIIGKAAGLGPSHRSRVAPFYVMQVLAAAARRRAAGEVVWDLAAGQPSTPAPEPVRRAAHATLDSHILGYTEAPGIRPLREAIAGHYRDRYALAVDADNVVVTTGSSGGFLLAFLAAFDVGSRVGLARPGYPAYRNILHALGCAVVDLPCGPETRYQPTVSMVREHDLDGLIVASPANPTGTMLEPGELAALATWSAGNAVRLVSDEIYHGITYTGSTSSSWQTDRHGIVVNSFSKYFSMTGWRIGWLLVPDDLVEVVDALAGNLAICPPAPAQYAAMAAFEAYAECDGHVQRYAQHRDLLLGGLRRLGFDRLAPADGAFYVYADIGDLTSDSTAFCARLLAEAGIAAAPGVDFDVVDGHRFLRFSFAGSMRTIEGALDALERFLAG</sequence>
<dbReference type="Pfam" id="PF00155">
    <property type="entry name" value="Aminotran_1_2"/>
    <property type="match status" value="1"/>
</dbReference>
<feature type="domain" description="Aminotransferase class I/classII large" evidence="7">
    <location>
        <begin position="48"/>
        <end position="390"/>
    </location>
</feature>
<dbReference type="Proteomes" id="UP000002218">
    <property type="component" value="Chromosome"/>
</dbReference>
<dbReference type="InterPro" id="IPR004838">
    <property type="entry name" value="NHTrfase_class1_PyrdxlP-BS"/>
</dbReference>
<evidence type="ECO:0000256" key="3">
    <source>
        <dbReference type="ARBA" id="ARBA00022576"/>
    </source>
</evidence>
<dbReference type="PANTHER" id="PTHR46383:SF2">
    <property type="entry name" value="AMINOTRANSFERASE"/>
    <property type="match status" value="1"/>
</dbReference>
<evidence type="ECO:0000256" key="4">
    <source>
        <dbReference type="ARBA" id="ARBA00022679"/>
    </source>
</evidence>
<dbReference type="InterPro" id="IPR015424">
    <property type="entry name" value="PyrdxlP-dep_Trfase"/>
</dbReference>
<dbReference type="EMBL" id="CP001737">
    <property type="protein sequence ID" value="ACV81400.1"/>
    <property type="molecule type" value="Genomic_DNA"/>
</dbReference>
<proteinExistence type="inferred from homology"/>
<dbReference type="AlphaFoldDB" id="C8XBA8"/>